<reference evidence="1 2" key="1">
    <citation type="submission" date="2016-10" db="EMBL/GenBank/DDBJ databases">
        <authorList>
            <person name="de Groot N.N."/>
        </authorList>
    </citation>
    <scope>NUCLEOTIDE SEQUENCE [LARGE SCALE GENOMIC DNA]</scope>
    <source>
        <strain evidence="1 2">SP2</strain>
    </source>
</reference>
<evidence type="ECO:0000313" key="1">
    <source>
        <dbReference type="EMBL" id="SFI96631.1"/>
    </source>
</evidence>
<dbReference type="OrthoDB" id="351125at2157"/>
<dbReference type="AlphaFoldDB" id="A0A1I3MI90"/>
<dbReference type="EMBL" id="FORO01000010">
    <property type="protein sequence ID" value="SFI96631.1"/>
    <property type="molecule type" value="Genomic_DNA"/>
</dbReference>
<proteinExistence type="predicted"/>
<sequence length="193" mass="22051">MTNTVQIPHERNDVVGQAAFHILETFAGPAAEADDPVLEDLERNLQRALQDFPELTGKTITVGRMDPDEDDYIGYAQFWNLMIQFPADSPTSWRTVYHELAHLAIHVQNQQGEDVPPTSEPFCSIVGISRMSVELIDGDRISYLGYPSVPREEWPEICERALEYREEHGPNSHYINQCCDWLGIDDRESRTAY</sequence>
<dbReference type="RefSeq" id="WP_005576745.1">
    <property type="nucleotide sequence ID" value="NZ_FORO01000010.1"/>
</dbReference>
<protein>
    <submittedName>
        <fullName evidence="1">Uncharacterized protein</fullName>
    </submittedName>
</protein>
<dbReference type="Proteomes" id="UP000182829">
    <property type="component" value="Unassembled WGS sequence"/>
</dbReference>
<evidence type="ECO:0000313" key="2">
    <source>
        <dbReference type="Proteomes" id="UP000182829"/>
    </source>
</evidence>
<organism evidence="1 2">
    <name type="scientific">Natronobacterium gregoryi</name>
    <dbReference type="NCBI Taxonomy" id="44930"/>
    <lineage>
        <taxon>Archaea</taxon>
        <taxon>Methanobacteriati</taxon>
        <taxon>Methanobacteriota</taxon>
        <taxon>Stenosarchaea group</taxon>
        <taxon>Halobacteria</taxon>
        <taxon>Halobacteriales</taxon>
        <taxon>Natrialbaceae</taxon>
        <taxon>Natronobacterium</taxon>
    </lineage>
</organism>
<dbReference type="GeneID" id="14209453"/>
<name>A0A1I3MI90_9EURY</name>
<gene>
    <name evidence="1" type="ORF">SAMN05443661_110161</name>
</gene>
<accession>A0A1I3MI90</accession>